<feature type="transmembrane region" description="Helical" evidence="6">
    <location>
        <begin position="476"/>
        <end position="499"/>
    </location>
</feature>
<organism evidence="7 8">
    <name type="scientific">Leucosporidium creatinivorum</name>
    <dbReference type="NCBI Taxonomy" id="106004"/>
    <lineage>
        <taxon>Eukaryota</taxon>
        <taxon>Fungi</taxon>
        <taxon>Dikarya</taxon>
        <taxon>Basidiomycota</taxon>
        <taxon>Pucciniomycotina</taxon>
        <taxon>Microbotryomycetes</taxon>
        <taxon>Leucosporidiales</taxon>
        <taxon>Leucosporidium</taxon>
    </lineage>
</organism>
<feature type="transmembrane region" description="Helical" evidence="6">
    <location>
        <begin position="139"/>
        <end position="159"/>
    </location>
</feature>
<evidence type="ECO:0000256" key="1">
    <source>
        <dbReference type="ARBA" id="ARBA00004141"/>
    </source>
</evidence>
<proteinExistence type="predicted"/>
<keyword evidence="3 6" id="KW-1133">Transmembrane helix</keyword>
<keyword evidence="8" id="KW-1185">Reference proteome</keyword>
<evidence type="ECO:0000256" key="5">
    <source>
        <dbReference type="SAM" id="MobiDB-lite"/>
    </source>
</evidence>
<feature type="region of interest" description="Disordered" evidence="5">
    <location>
        <begin position="248"/>
        <end position="301"/>
    </location>
</feature>
<feature type="transmembrane region" description="Helical" evidence="6">
    <location>
        <begin position="325"/>
        <end position="345"/>
    </location>
</feature>
<feature type="transmembrane region" description="Helical" evidence="6">
    <location>
        <begin position="6"/>
        <end position="32"/>
    </location>
</feature>
<name>A0A1Y2FD36_9BASI</name>
<dbReference type="GO" id="GO:0016020">
    <property type="term" value="C:membrane"/>
    <property type="evidence" value="ECO:0007669"/>
    <property type="project" value="UniProtKB-SubCell"/>
</dbReference>
<comment type="subcellular location">
    <subcellularLocation>
        <location evidence="1">Membrane</location>
        <topology evidence="1">Multi-pass membrane protein</topology>
    </subcellularLocation>
</comment>
<dbReference type="InParanoid" id="A0A1Y2FD36"/>
<evidence type="ECO:0000256" key="4">
    <source>
        <dbReference type="ARBA" id="ARBA00023136"/>
    </source>
</evidence>
<protein>
    <submittedName>
        <fullName evidence="7">Auxin efflux carrier</fullName>
    </submittedName>
</protein>
<dbReference type="STRING" id="106004.A0A1Y2FD36"/>
<keyword evidence="4 6" id="KW-0472">Membrane</keyword>
<comment type="caution">
    <text evidence="7">The sequence shown here is derived from an EMBL/GenBank/DDBJ whole genome shotgun (WGS) entry which is preliminary data.</text>
</comment>
<feature type="transmembrane region" description="Helical" evidence="6">
    <location>
        <begin position="400"/>
        <end position="424"/>
    </location>
</feature>
<evidence type="ECO:0000313" key="8">
    <source>
        <dbReference type="Proteomes" id="UP000193467"/>
    </source>
</evidence>
<dbReference type="InterPro" id="IPR040254">
    <property type="entry name" value="Ecm3-like"/>
</dbReference>
<evidence type="ECO:0000256" key="3">
    <source>
        <dbReference type="ARBA" id="ARBA00022989"/>
    </source>
</evidence>
<evidence type="ECO:0000313" key="7">
    <source>
        <dbReference type="EMBL" id="ORY81838.1"/>
    </source>
</evidence>
<dbReference type="GO" id="GO:0055085">
    <property type="term" value="P:transmembrane transport"/>
    <property type="evidence" value="ECO:0007669"/>
    <property type="project" value="InterPro"/>
</dbReference>
<evidence type="ECO:0000256" key="2">
    <source>
        <dbReference type="ARBA" id="ARBA00022692"/>
    </source>
</evidence>
<evidence type="ECO:0000256" key="6">
    <source>
        <dbReference type="SAM" id="Phobius"/>
    </source>
</evidence>
<keyword evidence="2 6" id="KW-0812">Transmembrane</keyword>
<dbReference type="EMBL" id="MCGR01000022">
    <property type="protein sequence ID" value="ORY81838.1"/>
    <property type="molecule type" value="Genomic_DNA"/>
</dbReference>
<dbReference type="Proteomes" id="UP000193467">
    <property type="component" value="Unassembled WGS sequence"/>
</dbReference>
<feature type="transmembrane region" description="Helical" evidence="6">
    <location>
        <begin position="44"/>
        <end position="62"/>
    </location>
</feature>
<reference evidence="7 8" key="1">
    <citation type="submission" date="2016-07" db="EMBL/GenBank/DDBJ databases">
        <title>Pervasive Adenine N6-methylation of Active Genes in Fungi.</title>
        <authorList>
            <consortium name="DOE Joint Genome Institute"/>
            <person name="Mondo S.J."/>
            <person name="Dannebaum R.O."/>
            <person name="Kuo R.C."/>
            <person name="Labutti K."/>
            <person name="Haridas S."/>
            <person name="Kuo A."/>
            <person name="Salamov A."/>
            <person name="Ahrendt S.R."/>
            <person name="Lipzen A."/>
            <person name="Sullivan W."/>
            <person name="Andreopoulos W.B."/>
            <person name="Clum A."/>
            <person name="Lindquist E."/>
            <person name="Daum C."/>
            <person name="Ramamoorthy G.K."/>
            <person name="Gryganskyi A."/>
            <person name="Culley D."/>
            <person name="Magnuson J.K."/>
            <person name="James T.Y."/>
            <person name="O'Malley M.A."/>
            <person name="Stajich J.E."/>
            <person name="Spatafora J.W."/>
            <person name="Visel A."/>
            <person name="Grigoriev I.V."/>
        </authorList>
    </citation>
    <scope>NUCLEOTIDE SEQUENCE [LARGE SCALE GENOMIC DNA]</scope>
    <source>
        <strain evidence="7 8">62-1032</strain>
    </source>
</reference>
<gene>
    <name evidence="7" type="ORF">BCR35DRAFT_304011</name>
</gene>
<dbReference type="AlphaFoldDB" id="A0A1Y2FD36"/>
<dbReference type="InterPro" id="IPR004776">
    <property type="entry name" value="Mem_transp_PIN-like"/>
</dbReference>
<accession>A0A1Y2FD36</accession>
<sequence>MSNTPAANAIIWLAVKPLLRVAFPAGVGFLLTKTGRFPASGTRAASVLILNMTLPCLLWSKIVPSFNNDNISALGRSSSRPSSTKACLARWEWATTPTPKRFRYGIISSYAFSNWGDLPTGIAQTLMASAPFNGADDEALAIAYIAIFILVNYITMFPLQYTGADLNFTGLRCVRMDYEKPSSIDPVLERRYEEGEWGTAWKWVNRLRRGMPMAWELLEDKDKRKDKMVKKEEEDLDMAKAMEEVLRRENEGKGGDVNLSPDRDAIQSRQPSPTRSTGPQDTDFPALAPTPSLPSSSRSNHPSPYVRVLHSITTFFGSLVSPPTVALLSALIIALIPTLKSLFVYTSESSFHPTAPDGDPPLAVVYSTASFVGAASVPLGLTVLGSSMAKMEIPRPISRLPLASIGAMAFVKVMLLPIIGFFFVEALVKHTGMVAANNGVLRFTLIYFSCVPTGTIQIAYSQMYAPEGEANNSALLSAYILVQYVVYVFSSVILTAMALKTIF</sequence>
<dbReference type="OrthoDB" id="435607at2759"/>
<dbReference type="PANTHER" id="PTHR31274">
    <property type="entry name" value="PROTEIN ECM3"/>
    <property type="match status" value="1"/>
</dbReference>
<feature type="compositionally biased region" description="Low complexity" evidence="5">
    <location>
        <begin position="285"/>
        <end position="301"/>
    </location>
</feature>
<feature type="transmembrane region" description="Helical" evidence="6">
    <location>
        <begin position="365"/>
        <end position="388"/>
    </location>
</feature>
<dbReference type="Pfam" id="PF03547">
    <property type="entry name" value="Mem_trans"/>
    <property type="match status" value="1"/>
</dbReference>
<dbReference type="PANTHER" id="PTHR31274:SF1">
    <property type="entry name" value="AGL149CP"/>
    <property type="match status" value="1"/>
</dbReference>
<feature type="compositionally biased region" description="Polar residues" evidence="5">
    <location>
        <begin position="267"/>
        <end position="280"/>
    </location>
</feature>